<evidence type="ECO:0000256" key="2">
    <source>
        <dbReference type="ARBA" id="ARBA00022777"/>
    </source>
</evidence>
<accession>A0ABW4G3H7</accession>
<feature type="region of interest" description="Disordered" evidence="5">
    <location>
        <begin position="1"/>
        <end position="28"/>
    </location>
</feature>
<proteinExistence type="predicted"/>
<dbReference type="InterPro" id="IPR011006">
    <property type="entry name" value="CheY-like_superfamily"/>
</dbReference>
<keyword evidence="1" id="KW-0808">Transferase</keyword>
<dbReference type="Gene3D" id="3.30.450.40">
    <property type="match status" value="1"/>
</dbReference>
<dbReference type="InterPro" id="IPR003018">
    <property type="entry name" value="GAF"/>
</dbReference>
<dbReference type="SMART" id="SM00065">
    <property type="entry name" value="GAF"/>
    <property type="match status" value="1"/>
</dbReference>
<gene>
    <name evidence="7" type="ORF">ACFSJ0_09025</name>
</gene>
<dbReference type="SMART" id="SM01012">
    <property type="entry name" value="ANTAR"/>
    <property type="match status" value="1"/>
</dbReference>
<keyword evidence="8" id="KW-1185">Reference proteome</keyword>
<evidence type="ECO:0000256" key="4">
    <source>
        <dbReference type="ARBA" id="ARBA00023163"/>
    </source>
</evidence>
<reference evidence="8" key="1">
    <citation type="journal article" date="2019" name="Int. J. Syst. Evol. Microbiol.">
        <title>The Global Catalogue of Microorganisms (GCM) 10K type strain sequencing project: providing services to taxonomists for standard genome sequencing and annotation.</title>
        <authorList>
            <consortium name="The Broad Institute Genomics Platform"/>
            <consortium name="The Broad Institute Genome Sequencing Center for Infectious Disease"/>
            <person name="Wu L."/>
            <person name="Ma J."/>
        </authorList>
    </citation>
    <scope>NUCLEOTIDE SEQUENCE [LARGE SCALE GENOMIC DNA]</scope>
    <source>
        <strain evidence="8">CGMCC 1.15399</strain>
    </source>
</reference>
<dbReference type="EMBL" id="JBHUCM010000008">
    <property type="protein sequence ID" value="MFD1537174.1"/>
    <property type="molecule type" value="Genomic_DNA"/>
</dbReference>
<feature type="domain" description="ANTAR" evidence="6">
    <location>
        <begin position="195"/>
        <end position="256"/>
    </location>
</feature>
<dbReference type="SUPFAM" id="SSF52172">
    <property type="entry name" value="CheY-like"/>
    <property type="match status" value="1"/>
</dbReference>
<dbReference type="InterPro" id="IPR036388">
    <property type="entry name" value="WH-like_DNA-bd_sf"/>
</dbReference>
<keyword evidence="4" id="KW-0804">Transcription</keyword>
<comment type="caution">
    <text evidence="7">The sequence shown here is derived from an EMBL/GenBank/DDBJ whole genome shotgun (WGS) entry which is preliminary data.</text>
</comment>
<dbReference type="InterPro" id="IPR005561">
    <property type="entry name" value="ANTAR"/>
</dbReference>
<protein>
    <submittedName>
        <fullName evidence="7">GAF and ANTAR domain-containing protein</fullName>
    </submittedName>
</protein>
<dbReference type="InterPro" id="IPR029016">
    <property type="entry name" value="GAF-like_dom_sf"/>
</dbReference>
<keyword evidence="3" id="KW-0805">Transcription regulation</keyword>
<dbReference type="PROSITE" id="PS50921">
    <property type="entry name" value="ANTAR"/>
    <property type="match status" value="1"/>
</dbReference>
<evidence type="ECO:0000256" key="3">
    <source>
        <dbReference type="ARBA" id="ARBA00023015"/>
    </source>
</evidence>
<dbReference type="InterPro" id="IPR012074">
    <property type="entry name" value="GAF_ANTAR"/>
</dbReference>
<dbReference type="Gene3D" id="1.10.10.10">
    <property type="entry name" value="Winged helix-like DNA-binding domain superfamily/Winged helix DNA-binding domain"/>
    <property type="match status" value="1"/>
</dbReference>
<dbReference type="Pfam" id="PF03861">
    <property type="entry name" value="ANTAR"/>
    <property type="match status" value="1"/>
</dbReference>
<sequence>MGTEAAQPRSAMAETEPAQPRPSPVETVPSRGIAKTLVTLADTLVTGFDVVDFTHLLTERCVELLGVDAAGLLVTDQRGDLRLMAASSEQARSLELFQLRYARGPCLDCFGTGEAVHCSDVYGATARRNWPRFAQQARGRGFGAVSALPLRLRDEVIGALDLFRKTPGDLPAETLALGQALADMATIGLLHERAVRGGRLLTGQLQTALSTRVIIEQAKGVLAERHGWTMDEAFTRLRGHARNHNRRLAEVAEEVVSYGADLDDPALGRSDSRPRR</sequence>
<evidence type="ECO:0000313" key="7">
    <source>
        <dbReference type="EMBL" id="MFD1537174.1"/>
    </source>
</evidence>
<name>A0ABW4G3H7_9ACTN</name>
<dbReference type="Proteomes" id="UP001597097">
    <property type="component" value="Unassembled WGS sequence"/>
</dbReference>
<dbReference type="RefSeq" id="WP_308127582.1">
    <property type="nucleotide sequence ID" value="NZ_JAHKRM010000059.1"/>
</dbReference>
<evidence type="ECO:0000313" key="8">
    <source>
        <dbReference type="Proteomes" id="UP001597097"/>
    </source>
</evidence>
<keyword evidence="2" id="KW-0418">Kinase</keyword>
<evidence type="ECO:0000256" key="1">
    <source>
        <dbReference type="ARBA" id="ARBA00022679"/>
    </source>
</evidence>
<dbReference type="Pfam" id="PF13185">
    <property type="entry name" value="GAF_2"/>
    <property type="match status" value="1"/>
</dbReference>
<organism evidence="7 8">
    <name type="scientific">Nonomuraea guangzhouensis</name>
    <dbReference type="NCBI Taxonomy" id="1291555"/>
    <lineage>
        <taxon>Bacteria</taxon>
        <taxon>Bacillati</taxon>
        <taxon>Actinomycetota</taxon>
        <taxon>Actinomycetes</taxon>
        <taxon>Streptosporangiales</taxon>
        <taxon>Streptosporangiaceae</taxon>
        <taxon>Nonomuraea</taxon>
    </lineage>
</organism>
<dbReference type="PIRSF" id="PIRSF036625">
    <property type="entry name" value="GAF_ANTAR"/>
    <property type="match status" value="1"/>
</dbReference>
<dbReference type="SUPFAM" id="SSF55781">
    <property type="entry name" value="GAF domain-like"/>
    <property type="match status" value="1"/>
</dbReference>
<evidence type="ECO:0000256" key="5">
    <source>
        <dbReference type="SAM" id="MobiDB-lite"/>
    </source>
</evidence>
<evidence type="ECO:0000259" key="6">
    <source>
        <dbReference type="PROSITE" id="PS50921"/>
    </source>
</evidence>